<dbReference type="Pfam" id="PF02517">
    <property type="entry name" value="Rce1-like"/>
    <property type="match status" value="1"/>
</dbReference>
<protein>
    <recommendedName>
        <fullName evidence="2">CAAX prenyl protease 2/Lysostaphin resistance protein A-like domain-containing protein</fullName>
    </recommendedName>
</protein>
<reference evidence="3" key="1">
    <citation type="journal article" date="2015" name="Nature">
        <title>Complex archaea that bridge the gap between prokaryotes and eukaryotes.</title>
        <authorList>
            <person name="Spang A."/>
            <person name="Saw J.H."/>
            <person name="Jorgensen S.L."/>
            <person name="Zaremba-Niedzwiedzka K."/>
            <person name="Martijn J."/>
            <person name="Lind A.E."/>
            <person name="van Eijk R."/>
            <person name="Schleper C."/>
            <person name="Guy L."/>
            <person name="Ettema T.J."/>
        </authorList>
    </citation>
    <scope>NUCLEOTIDE SEQUENCE</scope>
</reference>
<feature type="transmembrane region" description="Helical" evidence="1">
    <location>
        <begin position="181"/>
        <end position="199"/>
    </location>
</feature>
<feature type="transmembrane region" description="Helical" evidence="1">
    <location>
        <begin position="17"/>
        <end position="34"/>
    </location>
</feature>
<feature type="transmembrane region" description="Helical" evidence="1">
    <location>
        <begin position="155"/>
        <end position="175"/>
    </location>
</feature>
<comment type="caution">
    <text evidence="3">The sequence shown here is derived from an EMBL/GenBank/DDBJ whole genome shotgun (WGS) entry which is preliminary data.</text>
</comment>
<dbReference type="AlphaFoldDB" id="A0A0F9TE08"/>
<sequence length="226" mass="26538">MVKNNNSYWNRSVHTKLSYWFVVIAVSIELFLGLRNSTTSFGQLALIEASFGFIGIIFVDWMHGQRFTLSYKRIKFKRSKNLFIRAMTCFIVIAIIQFVFQIIPLITSTEMAMAIIFAAVCEEYFFRGMMMEPFFRFGRTSKDKFELFRGKKISYIELFGILFSAVAFAAFHVNYYKNERLIGMVFVGGLWIAFCYWYWKDITIVIIAHAILNAIFVIQFYQVFLP</sequence>
<gene>
    <name evidence="3" type="ORF">LCGC14_0664670</name>
</gene>
<evidence type="ECO:0000256" key="1">
    <source>
        <dbReference type="SAM" id="Phobius"/>
    </source>
</evidence>
<name>A0A0F9TE08_9ZZZZ</name>
<feature type="domain" description="CAAX prenyl protease 2/Lysostaphin resistance protein A-like" evidence="2">
    <location>
        <begin position="111"/>
        <end position="215"/>
    </location>
</feature>
<feature type="transmembrane region" description="Helical" evidence="1">
    <location>
        <begin position="206"/>
        <end position="224"/>
    </location>
</feature>
<keyword evidence="1" id="KW-1133">Transmembrane helix</keyword>
<accession>A0A0F9TE08</accession>
<keyword evidence="1" id="KW-0472">Membrane</keyword>
<proteinExistence type="predicted"/>
<evidence type="ECO:0000313" key="3">
    <source>
        <dbReference type="EMBL" id="KKN47246.1"/>
    </source>
</evidence>
<dbReference type="GO" id="GO:0004175">
    <property type="term" value="F:endopeptidase activity"/>
    <property type="evidence" value="ECO:0007669"/>
    <property type="project" value="UniProtKB-ARBA"/>
</dbReference>
<feature type="transmembrane region" description="Helical" evidence="1">
    <location>
        <begin position="82"/>
        <end position="106"/>
    </location>
</feature>
<organism evidence="3">
    <name type="scientific">marine sediment metagenome</name>
    <dbReference type="NCBI Taxonomy" id="412755"/>
    <lineage>
        <taxon>unclassified sequences</taxon>
        <taxon>metagenomes</taxon>
        <taxon>ecological metagenomes</taxon>
    </lineage>
</organism>
<keyword evidence="1" id="KW-0812">Transmembrane</keyword>
<dbReference type="EMBL" id="LAZR01001287">
    <property type="protein sequence ID" value="KKN47246.1"/>
    <property type="molecule type" value="Genomic_DNA"/>
</dbReference>
<evidence type="ECO:0000259" key="2">
    <source>
        <dbReference type="Pfam" id="PF02517"/>
    </source>
</evidence>
<dbReference type="InterPro" id="IPR003675">
    <property type="entry name" value="Rce1/LyrA-like_dom"/>
</dbReference>
<feature type="transmembrane region" description="Helical" evidence="1">
    <location>
        <begin position="40"/>
        <end position="61"/>
    </location>
</feature>
<dbReference type="GO" id="GO:0080120">
    <property type="term" value="P:CAAX-box protein maturation"/>
    <property type="evidence" value="ECO:0007669"/>
    <property type="project" value="UniProtKB-ARBA"/>
</dbReference>